<proteinExistence type="predicted"/>
<evidence type="ECO:0000256" key="2">
    <source>
        <dbReference type="ARBA" id="ARBA00022475"/>
    </source>
</evidence>
<evidence type="ECO:0000256" key="5">
    <source>
        <dbReference type="ARBA" id="ARBA00023136"/>
    </source>
</evidence>
<evidence type="ECO:0000256" key="3">
    <source>
        <dbReference type="ARBA" id="ARBA00022692"/>
    </source>
</evidence>
<name>A0AAE2ZJ59_9HYPH</name>
<feature type="transmembrane region" description="Helical" evidence="6">
    <location>
        <begin position="90"/>
        <end position="114"/>
    </location>
</feature>
<dbReference type="GO" id="GO:0022857">
    <property type="term" value="F:transmembrane transporter activity"/>
    <property type="evidence" value="ECO:0007669"/>
    <property type="project" value="InterPro"/>
</dbReference>
<evidence type="ECO:0000256" key="6">
    <source>
        <dbReference type="SAM" id="Phobius"/>
    </source>
</evidence>
<dbReference type="GO" id="GO:0005886">
    <property type="term" value="C:plasma membrane"/>
    <property type="evidence" value="ECO:0007669"/>
    <property type="project" value="UniProtKB-SubCell"/>
</dbReference>
<comment type="caution">
    <text evidence="7">The sequence shown here is derived from an EMBL/GenBank/DDBJ whole genome shotgun (WGS) entry which is preliminary data.</text>
</comment>
<feature type="transmembrane region" description="Helical" evidence="6">
    <location>
        <begin position="217"/>
        <end position="250"/>
    </location>
</feature>
<evidence type="ECO:0000313" key="7">
    <source>
        <dbReference type="EMBL" id="MBW8635620.1"/>
    </source>
</evidence>
<feature type="transmembrane region" description="Helical" evidence="6">
    <location>
        <begin position="180"/>
        <end position="197"/>
    </location>
</feature>
<keyword evidence="2" id="KW-1003">Cell membrane</keyword>
<feature type="transmembrane region" description="Helical" evidence="6">
    <location>
        <begin position="33"/>
        <end position="52"/>
    </location>
</feature>
<comment type="subcellular location">
    <subcellularLocation>
        <location evidence="1">Cell membrane</location>
        <topology evidence="1">Multi-pass membrane protein</topology>
    </subcellularLocation>
</comment>
<feature type="transmembrane region" description="Helical" evidence="6">
    <location>
        <begin position="126"/>
        <end position="151"/>
    </location>
</feature>
<dbReference type="CDD" id="cd06580">
    <property type="entry name" value="TM_PBP1_transp_TpRbsC_like"/>
    <property type="match status" value="1"/>
</dbReference>
<organism evidence="7 8">
    <name type="scientific">Flavimaribacter sediminis</name>
    <dbReference type="NCBI Taxonomy" id="2865987"/>
    <lineage>
        <taxon>Bacteria</taxon>
        <taxon>Pseudomonadati</taxon>
        <taxon>Pseudomonadota</taxon>
        <taxon>Alphaproteobacteria</taxon>
        <taxon>Hyphomicrobiales</taxon>
        <taxon>Rhizobiaceae</taxon>
        <taxon>Flavimaribacter</taxon>
    </lineage>
</organism>
<feature type="transmembrane region" description="Helical" evidence="6">
    <location>
        <begin position="58"/>
        <end position="78"/>
    </location>
</feature>
<feature type="transmembrane region" description="Helical" evidence="6">
    <location>
        <begin position="6"/>
        <end position="26"/>
    </location>
</feature>
<dbReference type="EMBL" id="JAICBX010000001">
    <property type="protein sequence ID" value="MBW8635620.1"/>
    <property type="molecule type" value="Genomic_DNA"/>
</dbReference>
<evidence type="ECO:0000256" key="4">
    <source>
        <dbReference type="ARBA" id="ARBA00022989"/>
    </source>
</evidence>
<feature type="transmembrane region" description="Helical" evidence="6">
    <location>
        <begin position="262"/>
        <end position="279"/>
    </location>
</feature>
<dbReference type="AlphaFoldDB" id="A0AAE2ZJ59"/>
<keyword evidence="8" id="KW-1185">Reference proteome</keyword>
<protein>
    <submittedName>
        <fullName evidence="7">ABC transporter permease</fullName>
    </submittedName>
</protein>
<gene>
    <name evidence="7" type="ORF">K1W69_00355</name>
</gene>
<dbReference type="PANTHER" id="PTHR43370">
    <property type="entry name" value="SUGAR ABC TRANSPORTER INTEGRAL MEMBRANE PROTEIN-RELATED"/>
    <property type="match status" value="1"/>
</dbReference>
<keyword evidence="3 6" id="KW-0812">Transmembrane</keyword>
<evidence type="ECO:0000313" key="8">
    <source>
        <dbReference type="Proteomes" id="UP001196509"/>
    </source>
</evidence>
<accession>A0AAE2ZJ59</accession>
<sequence length="297" mass="30828">MDDIIIAILRSGTPLVYVTLAGVIAQRAGIWHLGLEGLMIAGACATILGIVFTQSIVLALLIAVGVCMVASVLFWFVVEKLKANQIIAGLGLTGLGLGGTTLAIESIFGSQAAVSAPFGLPRIGPFFGSFGNLSILVLLMPFFVFAFWVLLRRTRFGLRLAAAGEHPYAARSVGIEPSRIRLAALVIGGALCALGGAELAAGSLQFFSQNMTAGRGFMAFAAVIFGAGHPVGAALAAMFFAIVGALGIRAQLVFGDRVPHDLLLGLPYIATVIGIWMSARLRGGAKAISGFGELRDN</sequence>
<dbReference type="Proteomes" id="UP001196509">
    <property type="component" value="Unassembled WGS sequence"/>
</dbReference>
<dbReference type="InterPro" id="IPR001851">
    <property type="entry name" value="ABC_transp_permease"/>
</dbReference>
<dbReference type="Pfam" id="PF02653">
    <property type="entry name" value="BPD_transp_2"/>
    <property type="match status" value="1"/>
</dbReference>
<dbReference type="PANTHER" id="PTHR43370:SF1">
    <property type="entry name" value="GUANOSINE ABC TRANSPORTER PERMEASE PROTEIN NUPQ"/>
    <property type="match status" value="1"/>
</dbReference>
<reference evidence="7" key="1">
    <citation type="submission" date="2021-08" db="EMBL/GenBank/DDBJ databases">
        <title>Hoeflea bacterium WL0058 sp. nov., isolated from the sediment.</title>
        <authorList>
            <person name="Wang L."/>
            <person name="Zhang D."/>
        </authorList>
    </citation>
    <scope>NUCLEOTIDE SEQUENCE</scope>
    <source>
        <strain evidence="7">WL0058</strain>
    </source>
</reference>
<keyword evidence="4 6" id="KW-1133">Transmembrane helix</keyword>
<evidence type="ECO:0000256" key="1">
    <source>
        <dbReference type="ARBA" id="ARBA00004651"/>
    </source>
</evidence>
<keyword evidence="5 6" id="KW-0472">Membrane</keyword>
<dbReference type="RefSeq" id="WP_220226350.1">
    <property type="nucleotide sequence ID" value="NZ_JAICBX010000001.1"/>
</dbReference>